<comment type="pathway">
    <text evidence="2">Cofactor metabolism; pyridoxal 5'-phosphate salvage; pyridoxal 5'-phosphate from pyridoxamine 5'-phosphate: step 1/1.</text>
</comment>
<dbReference type="InterPro" id="IPR012349">
    <property type="entry name" value="Split_barrel_FMN-bd"/>
</dbReference>
<dbReference type="GO" id="GO:0005758">
    <property type="term" value="C:mitochondrial intermembrane space"/>
    <property type="evidence" value="ECO:0007669"/>
    <property type="project" value="EnsemblFungi"/>
</dbReference>
<dbReference type="PIRSF" id="PIRSF000190">
    <property type="entry name" value="Pyd_amn-ph_oxd"/>
    <property type="match status" value="1"/>
</dbReference>
<comment type="cofactor">
    <cofactor evidence="1">
        <name>FMN</name>
        <dbReference type="ChEBI" id="CHEBI:58210"/>
    </cofactor>
</comment>
<dbReference type="GO" id="GO:0004733">
    <property type="term" value="F:pyridoxamine phosphate oxidase activity"/>
    <property type="evidence" value="ECO:0007669"/>
    <property type="project" value="UniProtKB-EC"/>
</dbReference>
<dbReference type="InterPro" id="IPR019576">
    <property type="entry name" value="Pyridoxamine_oxidase_dimer_C"/>
</dbReference>
<dbReference type="PANTHER" id="PTHR10851:SF0">
    <property type="entry name" value="PYRIDOXINE-5'-PHOSPHATE OXIDASE"/>
    <property type="match status" value="1"/>
</dbReference>
<dbReference type="PROSITE" id="PS01064">
    <property type="entry name" value="PYRIDOX_OXIDASE"/>
    <property type="match status" value="1"/>
</dbReference>
<organism evidence="10 11">
    <name type="scientific">Rhizoclosmatium globosum</name>
    <dbReference type="NCBI Taxonomy" id="329046"/>
    <lineage>
        <taxon>Eukaryota</taxon>
        <taxon>Fungi</taxon>
        <taxon>Fungi incertae sedis</taxon>
        <taxon>Chytridiomycota</taxon>
        <taxon>Chytridiomycota incertae sedis</taxon>
        <taxon>Chytridiomycetes</taxon>
        <taxon>Chytridiales</taxon>
        <taxon>Chytriomycetaceae</taxon>
        <taxon>Rhizoclosmatium</taxon>
    </lineage>
</organism>
<evidence type="ECO:0000256" key="4">
    <source>
        <dbReference type="ARBA" id="ARBA00012801"/>
    </source>
</evidence>
<evidence type="ECO:0000259" key="9">
    <source>
        <dbReference type="Pfam" id="PF10590"/>
    </source>
</evidence>
<dbReference type="Pfam" id="PF10590">
    <property type="entry name" value="PNP_phzG_C"/>
    <property type="match status" value="1"/>
</dbReference>
<evidence type="ECO:0000259" key="8">
    <source>
        <dbReference type="Pfam" id="PF01243"/>
    </source>
</evidence>
<sequence>MHLVNTDVAGMRLSYTSGYLEDAVGAKNAKNPIALFDEWLTDAKKTEHEANAMTISTAGKDARPNARIVLLKAFDQRGFVFYTNYNSRKSQNLIENPWASITFYWKERQVRIEGSVTKTSAEESDAYFASRPRGSQIGAWVSNLQSSKVESRAVLESREAEIEKQFEGVDPVPRPDFWGGWRVSCDRIEFWQGRPGRIHDRIVFEKKVDANVSDGEWDVARLMP</sequence>
<dbReference type="InterPro" id="IPR019740">
    <property type="entry name" value="Pyridox_Oxase_CS"/>
</dbReference>
<dbReference type="Pfam" id="PF01243">
    <property type="entry name" value="PNPOx_N"/>
    <property type="match status" value="1"/>
</dbReference>
<dbReference type="PANTHER" id="PTHR10851">
    <property type="entry name" value="PYRIDOXINE-5-PHOSPHATE OXIDASE"/>
    <property type="match status" value="1"/>
</dbReference>
<evidence type="ECO:0000256" key="1">
    <source>
        <dbReference type="ARBA" id="ARBA00001917"/>
    </source>
</evidence>
<dbReference type="HAMAP" id="MF_01629">
    <property type="entry name" value="PdxH"/>
    <property type="match status" value="1"/>
</dbReference>
<dbReference type="OrthoDB" id="303614at2759"/>
<keyword evidence="7" id="KW-0560">Oxidoreductase</keyword>
<protein>
    <recommendedName>
        <fullName evidence="4">pyridoxal 5'-phosphate synthase</fullName>
        <ecNumber evidence="4">1.4.3.5</ecNumber>
    </recommendedName>
</protein>
<dbReference type="Proteomes" id="UP000193642">
    <property type="component" value="Unassembled WGS sequence"/>
</dbReference>
<accession>A0A1Y2BN27</accession>
<dbReference type="Gene3D" id="2.30.110.10">
    <property type="entry name" value="Electron Transport, Fmn-binding Protein, Chain A"/>
    <property type="match status" value="1"/>
</dbReference>
<evidence type="ECO:0000256" key="2">
    <source>
        <dbReference type="ARBA" id="ARBA00004738"/>
    </source>
</evidence>
<feature type="domain" description="Pyridoxamine 5'-phosphate oxidase N-terminal" evidence="8">
    <location>
        <begin position="48"/>
        <end position="163"/>
    </location>
</feature>
<dbReference type="SUPFAM" id="SSF50475">
    <property type="entry name" value="FMN-binding split barrel"/>
    <property type="match status" value="1"/>
</dbReference>
<dbReference type="EC" id="1.4.3.5" evidence="4"/>
<dbReference type="GO" id="GO:0008615">
    <property type="term" value="P:pyridoxine biosynthetic process"/>
    <property type="evidence" value="ECO:0007669"/>
    <property type="project" value="InterPro"/>
</dbReference>
<gene>
    <name evidence="10" type="ORF">BCR33DRAFT_754833</name>
</gene>
<reference evidence="10 11" key="1">
    <citation type="submission" date="2016-07" db="EMBL/GenBank/DDBJ databases">
        <title>Pervasive Adenine N6-methylation of Active Genes in Fungi.</title>
        <authorList>
            <consortium name="DOE Joint Genome Institute"/>
            <person name="Mondo S.J."/>
            <person name="Dannebaum R.O."/>
            <person name="Kuo R.C."/>
            <person name="Labutti K."/>
            <person name="Haridas S."/>
            <person name="Kuo A."/>
            <person name="Salamov A."/>
            <person name="Ahrendt S.R."/>
            <person name="Lipzen A."/>
            <person name="Sullivan W."/>
            <person name="Andreopoulos W.B."/>
            <person name="Clum A."/>
            <person name="Lindquist E."/>
            <person name="Daum C."/>
            <person name="Ramamoorthy G.K."/>
            <person name="Gryganskyi A."/>
            <person name="Culley D."/>
            <person name="Magnuson J.K."/>
            <person name="James T.Y."/>
            <person name="O'Malley M.A."/>
            <person name="Stajich J.E."/>
            <person name="Spatafora J.W."/>
            <person name="Visel A."/>
            <person name="Grigoriev I.V."/>
        </authorList>
    </citation>
    <scope>NUCLEOTIDE SEQUENCE [LARGE SCALE GENOMIC DNA]</scope>
    <source>
        <strain evidence="10 11">JEL800</strain>
    </source>
</reference>
<evidence type="ECO:0000256" key="3">
    <source>
        <dbReference type="ARBA" id="ARBA00005037"/>
    </source>
</evidence>
<dbReference type="EMBL" id="MCGO01000057">
    <property type="protein sequence ID" value="ORY36143.1"/>
    <property type="molecule type" value="Genomic_DNA"/>
</dbReference>
<dbReference type="InterPro" id="IPR011576">
    <property type="entry name" value="Pyridox_Oxase_N"/>
</dbReference>
<dbReference type="UniPathway" id="UPA01068">
    <property type="reaction ID" value="UER00304"/>
</dbReference>
<keyword evidence="6" id="KW-0288">FMN</keyword>
<evidence type="ECO:0000256" key="7">
    <source>
        <dbReference type="ARBA" id="ARBA00023002"/>
    </source>
</evidence>
<name>A0A1Y2BN27_9FUNG</name>
<comment type="pathway">
    <text evidence="3">Cofactor metabolism; pyridoxal 5'-phosphate salvage; pyridoxal 5'-phosphate from pyridoxine 5'-phosphate: step 1/1.</text>
</comment>
<evidence type="ECO:0000256" key="5">
    <source>
        <dbReference type="ARBA" id="ARBA00022630"/>
    </source>
</evidence>
<keyword evidence="11" id="KW-1185">Reference proteome</keyword>
<dbReference type="STRING" id="329046.A0A1Y2BN27"/>
<evidence type="ECO:0000256" key="6">
    <source>
        <dbReference type="ARBA" id="ARBA00022643"/>
    </source>
</evidence>
<dbReference type="GO" id="GO:0010181">
    <property type="term" value="F:FMN binding"/>
    <property type="evidence" value="ECO:0007669"/>
    <property type="project" value="EnsemblFungi"/>
</dbReference>
<keyword evidence="5" id="KW-0285">Flavoprotein</keyword>
<dbReference type="AlphaFoldDB" id="A0A1Y2BN27"/>
<evidence type="ECO:0000313" key="10">
    <source>
        <dbReference type="EMBL" id="ORY36143.1"/>
    </source>
</evidence>
<feature type="domain" description="Pyridoxine 5'-phosphate oxidase dimerisation C-terminal" evidence="9">
    <location>
        <begin position="178"/>
        <end position="224"/>
    </location>
</feature>
<comment type="caution">
    <text evidence="10">The sequence shown here is derived from an EMBL/GenBank/DDBJ whole genome shotgun (WGS) entry which is preliminary data.</text>
</comment>
<dbReference type="NCBIfam" id="NF004231">
    <property type="entry name" value="PRK05679.1"/>
    <property type="match status" value="1"/>
</dbReference>
<proteinExistence type="inferred from homology"/>
<evidence type="ECO:0000313" key="11">
    <source>
        <dbReference type="Proteomes" id="UP000193642"/>
    </source>
</evidence>
<dbReference type="InterPro" id="IPR000659">
    <property type="entry name" value="Pyridox_Oxase"/>
</dbReference>
<dbReference type="NCBIfam" id="TIGR00558">
    <property type="entry name" value="pdxH"/>
    <property type="match status" value="1"/>
</dbReference>